<name>A0A9P8PJE3_WICPI</name>
<gene>
    <name evidence="2" type="ORF">WICPIJ_010057</name>
</gene>
<accession>A0A9P8PJE3</accession>
<comment type="caution">
    <text evidence="2">The sequence shown here is derived from an EMBL/GenBank/DDBJ whole genome shotgun (WGS) entry which is preliminary data.</text>
</comment>
<evidence type="ECO:0000256" key="1">
    <source>
        <dbReference type="SAM" id="MobiDB-lite"/>
    </source>
</evidence>
<evidence type="ECO:0000313" key="2">
    <source>
        <dbReference type="EMBL" id="KAH3672372.1"/>
    </source>
</evidence>
<protein>
    <submittedName>
        <fullName evidence="2">Uncharacterized protein</fullName>
    </submittedName>
</protein>
<dbReference type="EMBL" id="JAEUBG010005807">
    <property type="protein sequence ID" value="KAH3672372.1"/>
    <property type="molecule type" value="Genomic_DNA"/>
</dbReference>
<proteinExistence type="predicted"/>
<organism evidence="2 3">
    <name type="scientific">Wickerhamomyces pijperi</name>
    <name type="common">Yeast</name>
    <name type="synonym">Pichia pijperi</name>
    <dbReference type="NCBI Taxonomy" id="599730"/>
    <lineage>
        <taxon>Eukaryota</taxon>
        <taxon>Fungi</taxon>
        <taxon>Dikarya</taxon>
        <taxon>Ascomycota</taxon>
        <taxon>Saccharomycotina</taxon>
        <taxon>Saccharomycetes</taxon>
        <taxon>Phaffomycetales</taxon>
        <taxon>Wickerhamomycetaceae</taxon>
        <taxon>Wickerhamomyces</taxon>
    </lineage>
</organism>
<sequence>MLEGLTSKRPRTRHVTHGVPTTTKHHQWHTQVLTEIHTVGVALHGKVEATESVTGKRITTTLQDNGGWLVPFHDLGDDRLKDGLVGGVVNTVTERNVNGIVLTLANTNVTELTGPWEELTVFVERAGHDSVCGVEGLFNTVTVMHVDINVQHSWVVS</sequence>
<keyword evidence="3" id="KW-1185">Reference proteome</keyword>
<dbReference type="Proteomes" id="UP000774326">
    <property type="component" value="Unassembled WGS sequence"/>
</dbReference>
<reference evidence="2" key="2">
    <citation type="submission" date="2021-01" db="EMBL/GenBank/DDBJ databases">
        <authorList>
            <person name="Schikora-Tamarit M.A."/>
        </authorList>
    </citation>
    <scope>NUCLEOTIDE SEQUENCE</scope>
    <source>
        <strain evidence="2">CBS2887</strain>
    </source>
</reference>
<dbReference type="OrthoDB" id="10478522at2759"/>
<feature type="region of interest" description="Disordered" evidence="1">
    <location>
        <begin position="1"/>
        <end position="25"/>
    </location>
</feature>
<reference evidence="2" key="1">
    <citation type="journal article" date="2021" name="Open Biol.">
        <title>Shared evolutionary footprints suggest mitochondrial oxidative damage underlies multiple complex I losses in fungi.</title>
        <authorList>
            <person name="Schikora-Tamarit M.A."/>
            <person name="Marcet-Houben M."/>
            <person name="Nosek J."/>
            <person name="Gabaldon T."/>
        </authorList>
    </citation>
    <scope>NUCLEOTIDE SEQUENCE</scope>
    <source>
        <strain evidence="2">CBS2887</strain>
    </source>
</reference>
<dbReference type="AlphaFoldDB" id="A0A9P8PJE3"/>
<evidence type="ECO:0000313" key="3">
    <source>
        <dbReference type="Proteomes" id="UP000774326"/>
    </source>
</evidence>